<dbReference type="RefSeq" id="WP_377565724.1">
    <property type="nucleotide sequence ID" value="NZ_JBHTMP010000001.1"/>
</dbReference>
<dbReference type="Pfam" id="PF00501">
    <property type="entry name" value="AMP-binding"/>
    <property type="match status" value="1"/>
</dbReference>
<dbReference type="EMBL" id="JBHTMP010000001">
    <property type="protein sequence ID" value="MFD1319644.1"/>
    <property type="molecule type" value="Genomic_DNA"/>
</dbReference>
<dbReference type="Pfam" id="PF13193">
    <property type="entry name" value="AMP-binding_C"/>
    <property type="match status" value="1"/>
</dbReference>
<keyword evidence="6" id="KW-1185">Reference proteome</keyword>
<evidence type="ECO:0000313" key="5">
    <source>
        <dbReference type="EMBL" id="MFD1319644.1"/>
    </source>
</evidence>
<dbReference type="PANTHER" id="PTHR43201">
    <property type="entry name" value="ACYL-COA SYNTHETASE"/>
    <property type="match status" value="1"/>
</dbReference>
<dbReference type="PROSITE" id="PS00455">
    <property type="entry name" value="AMP_BINDING"/>
    <property type="match status" value="1"/>
</dbReference>
<dbReference type="InterPro" id="IPR000873">
    <property type="entry name" value="AMP-dep_synth/lig_dom"/>
</dbReference>
<dbReference type="Gene3D" id="3.30.300.30">
    <property type="match status" value="1"/>
</dbReference>
<protein>
    <submittedName>
        <fullName evidence="5">AMP-binding protein</fullName>
    </submittedName>
</protein>
<evidence type="ECO:0000259" key="4">
    <source>
        <dbReference type="Pfam" id="PF13193"/>
    </source>
</evidence>
<dbReference type="InterPro" id="IPR020845">
    <property type="entry name" value="AMP-binding_CS"/>
</dbReference>
<sequence length="537" mass="58174">MTGWPASDQLNGKSILHGIETGLAKGSDTTIYFNHKPYALAELDREANQLADFLAAHVAPGDRVGVMARNGRTALLSWWAAAKCGVIVVPYNTSNVGEILRHQVTDSAPRLLIAQTEFAEELMRGASGIAADLTAVVVDGADAAVAGHSGATFTFDAVLAQGDSDFRARPSRPRDPSHLIYTAGTTGPSKACIVSHSYICNMARDIMANVERRPEELLWTPLPLFHLAAVSHVTATVLLGSSISLASRFSVSRFWDDIERSGATIAALMGSMLPMIAQAPETEAAVRARGQLRVVSGSPVSAELARVWQERFGVARVGAGAYGMTEASLITSTPPDQYRAGSAGKENDSFEVRIVDADGYPVPANTVGEIVCRPKRPGAMFDGYWGRPEQTVAVWRDLWFHTGDLGRIDNDGFLYFVDRNKDYLRRGGENISSFELEAIYGAHPDIVEVAVHAVPSALNEDEVKVTAVRVEGSALTEPELHEWSVGRVPRYAMPRFIEFRSGLPRNPVGRVLKHQLRTDGVTADTWASELPGRKKSV</sequence>
<evidence type="ECO:0000259" key="3">
    <source>
        <dbReference type="Pfam" id="PF00501"/>
    </source>
</evidence>
<dbReference type="SUPFAM" id="SSF56801">
    <property type="entry name" value="Acetyl-CoA synthetase-like"/>
    <property type="match status" value="1"/>
</dbReference>
<gene>
    <name evidence="5" type="ORF">ACFQ4H_00930</name>
</gene>
<accession>A0ABW3Y5F7</accession>
<dbReference type="PANTHER" id="PTHR43201:SF5">
    <property type="entry name" value="MEDIUM-CHAIN ACYL-COA LIGASE ACSF2, MITOCHONDRIAL"/>
    <property type="match status" value="1"/>
</dbReference>
<comment type="similarity">
    <text evidence="1">Belongs to the ATP-dependent AMP-binding enzyme family.</text>
</comment>
<dbReference type="InterPro" id="IPR045851">
    <property type="entry name" value="AMP-bd_C_sf"/>
</dbReference>
<reference evidence="6" key="1">
    <citation type="journal article" date="2019" name="Int. J. Syst. Evol. Microbiol.">
        <title>The Global Catalogue of Microorganisms (GCM) 10K type strain sequencing project: providing services to taxonomists for standard genome sequencing and annotation.</title>
        <authorList>
            <consortium name="The Broad Institute Genomics Platform"/>
            <consortium name="The Broad Institute Genome Sequencing Center for Infectious Disease"/>
            <person name="Wu L."/>
            <person name="Ma J."/>
        </authorList>
    </citation>
    <scope>NUCLEOTIDE SEQUENCE [LARGE SCALE GENOMIC DNA]</scope>
    <source>
        <strain evidence="6">JCM 31037</strain>
    </source>
</reference>
<dbReference type="Proteomes" id="UP001597260">
    <property type="component" value="Unassembled WGS sequence"/>
</dbReference>
<name>A0ABW3Y5F7_9ACTN</name>
<proteinExistence type="inferred from homology"/>
<keyword evidence="2" id="KW-0436">Ligase</keyword>
<feature type="domain" description="AMP-dependent synthetase/ligase" evidence="3">
    <location>
        <begin position="29"/>
        <end position="385"/>
    </location>
</feature>
<evidence type="ECO:0000256" key="1">
    <source>
        <dbReference type="ARBA" id="ARBA00006432"/>
    </source>
</evidence>
<feature type="domain" description="AMP-binding enzyme C-terminal" evidence="4">
    <location>
        <begin position="435"/>
        <end position="509"/>
    </location>
</feature>
<evidence type="ECO:0000256" key="2">
    <source>
        <dbReference type="ARBA" id="ARBA00022598"/>
    </source>
</evidence>
<dbReference type="InterPro" id="IPR042099">
    <property type="entry name" value="ANL_N_sf"/>
</dbReference>
<dbReference type="Gene3D" id="3.40.50.12780">
    <property type="entry name" value="N-terminal domain of ligase-like"/>
    <property type="match status" value="1"/>
</dbReference>
<comment type="caution">
    <text evidence="5">The sequence shown here is derived from an EMBL/GenBank/DDBJ whole genome shotgun (WGS) entry which is preliminary data.</text>
</comment>
<evidence type="ECO:0000313" key="6">
    <source>
        <dbReference type="Proteomes" id="UP001597260"/>
    </source>
</evidence>
<organism evidence="5 6">
    <name type="scientific">Micromonospora sonneratiae</name>
    <dbReference type="NCBI Taxonomy" id="1184706"/>
    <lineage>
        <taxon>Bacteria</taxon>
        <taxon>Bacillati</taxon>
        <taxon>Actinomycetota</taxon>
        <taxon>Actinomycetes</taxon>
        <taxon>Micromonosporales</taxon>
        <taxon>Micromonosporaceae</taxon>
        <taxon>Micromonospora</taxon>
    </lineage>
</organism>
<dbReference type="InterPro" id="IPR025110">
    <property type="entry name" value="AMP-bd_C"/>
</dbReference>